<dbReference type="GO" id="GO:0005737">
    <property type="term" value="C:cytoplasm"/>
    <property type="evidence" value="ECO:0007669"/>
    <property type="project" value="UniProtKB-SubCell"/>
</dbReference>
<dbReference type="GO" id="GO:0070814">
    <property type="term" value="P:hydrogen sulfide biosynthetic process"/>
    <property type="evidence" value="ECO:0007669"/>
    <property type="project" value="UniProtKB-UniRule"/>
</dbReference>
<keyword evidence="3 14" id="KW-0479">Metal-binding</keyword>
<evidence type="ECO:0000256" key="14">
    <source>
        <dbReference type="HAMAP-Rule" id="MF_00063"/>
    </source>
</evidence>
<dbReference type="InterPro" id="IPR014729">
    <property type="entry name" value="Rossmann-like_a/b/a_fold"/>
</dbReference>
<gene>
    <name evidence="14 16" type="primary">cysH</name>
    <name evidence="16" type="ordered locus">NMO_1011</name>
</gene>
<evidence type="ECO:0000256" key="5">
    <source>
        <dbReference type="ARBA" id="ARBA00023004"/>
    </source>
</evidence>
<dbReference type="HAMAP" id="MF_00063">
    <property type="entry name" value="CysH"/>
    <property type="match status" value="1"/>
</dbReference>
<keyword evidence="6 14" id="KW-0411">Iron-sulfur</keyword>
<dbReference type="PIRSF" id="PIRSF000857">
    <property type="entry name" value="PAPS_reductase"/>
    <property type="match status" value="1"/>
</dbReference>
<evidence type="ECO:0000256" key="13">
    <source>
        <dbReference type="ARBA" id="ARBA00048441"/>
    </source>
</evidence>
<comment type="cofactor">
    <cofactor evidence="14">
        <name>[4Fe-4S] cluster</name>
        <dbReference type="ChEBI" id="CHEBI:49883"/>
    </cofactor>
    <text evidence="14">Binds 1 [4Fe-4S] cluster per subunit.</text>
</comment>
<sequence>MPDNGRHKAGKMETTLFKPALWQIPHIGSGGETALAEKTETLKQRLHRIVGSHRDARFASSLAAEDMVITDLIAGENLNIGIFTLDTGLLHTETLNLLDRLGRAYPHLRIKRFRPVREDADRYVESKGRFAFYDSVEARRECCRIRKIEPLNRAIAGADAWLTGQRREQSATRTELPFAEYDAGRGIGKYNPIFDWSEHDVWAYILANNVPYNDLYRQGFPSIGCDPCTRPVKAGEDIRAGRWWWEGRNSKECGLHK</sequence>
<feature type="domain" description="Phosphoadenosine phosphosulphate reductase" evidence="15">
    <location>
        <begin position="59"/>
        <end position="231"/>
    </location>
</feature>
<dbReference type="Pfam" id="PF01507">
    <property type="entry name" value="PAPS_reduct"/>
    <property type="match status" value="1"/>
</dbReference>
<feature type="active site" description="Nucleophile; cysteine thiosulfonate intermediate" evidence="14">
    <location>
        <position position="253"/>
    </location>
</feature>
<feature type="binding site" evidence="14">
    <location>
        <position position="142"/>
    </location>
    <ligand>
        <name>[4Fe-4S] cluster</name>
        <dbReference type="ChEBI" id="CHEBI:49883"/>
    </ligand>
</feature>
<comment type="similarity">
    <text evidence="1 14">Belongs to the PAPS reductase family. CysH subfamily.</text>
</comment>
<dbReference type="NCBIfam" id="TIGR02055">
    <property type="entry name" value="APS_reductase"/>
    <property type="match status" value="1"/>
</dbReference>
<organism evidence="16 17">
    <name type="scientific">Neisseria meningitidis (strain alpha14)</name>
    <dbReference type="NCBI Taxonomy" id="662598"/>
    <lineage>
        <taxon>Bacteria</taxon>
        <taxon>Pseudomonadati</taxon>
        <taxon>Pseudomonadota</taxon>
        <taxon>Betaproteobacteria</taxon>
        <taxon>Neisseriales</taxon>
        <taxon>Neisseriaceae</taxon>
        <taxon>Neisseria</taxon>
    </lineage>
</organism>
<dbReference type="GO" id="GO:0046872">
    <property type="term" value="F:metal ion binding"/>
    <property type="evidence" value="ECO:0007669"/>
    <property type="project" value="UniProtKB-KW"/>
</dbReference>
<dbReference type="PANTHER" id="PTHR46482:SF9">
    <property type="entry name" value="5'-ADENYLYLSULFATE REDUCTASE 1, CHLOROPLASTIC"/>
    <property type="match status" value="1"/>
</dbReference>
<dbReference type="EMBL" id="AM889136">
    <property type="protein sequence ID" value="CBA05919.1"/>
    <property type="molecule type" value="Genomic_DNA"/>
</dbReference>
<dbReference type="HOGENOM" id="CLU_044089_1_0_4"/>
<dbReference type="GO" id="GO:0019379">
    <property type="term" value="P:sulfate assimilation, phosphoadenylyl sulfate reduction by phosphoadenylyl-sulfate reductase (thioredoxin)"/>
    <property type="evidence" value="ECO:0007669"/>
    <property type="project" value="UniProtKB-UniRule"/>
</dbReference>
<keyword evidence="2 14" id="KW-0963">Cytoplasm</keyword>
<name>C6S720_NEIML</name>
<dbReference type="Gene3D" id="3.40.50.620">
    <property type="entry name" value="HUPs"/>
    <property type="match status" value="1"/>
</dbReference>
<evidence type="ECO:0000256" key="9">
    <source>
        <dbReference type="ARBA" id="ARBA00024386"/>
    </source>
</evidence>
<keyword evidence="5 14" id="KW-0408">Iron</keyword>
<dbReference type="CDD" id="cd23945">
    <property type="entry name" value="PAPS_reductase"/>
    <property type="match status" value="1"/>
</dbReference>
<feature type="binding site" evidence="14">
    <location>
        <position position="225"/>
    </location>
    <ligand>
        <name>[4Fe-4S] cluster</name>
        <dbReference type="ChEBI" id="CHEBI:49883"/>
    </ligand>
</feature>
<dbReference type="AlphaFoldDB" id="C6S720"/>
<evidence type="ECO:0000313" key="17">
    <source>
        <dbReference type="Proteomes" id="UP000002054"/>
    </source>
</evidence>
<comment type="pathway">
    <text evidence="8 14">Sulfur metabolism; hydrogen sulfide biosynthesis; sulfite from sulfate.</text>
</comment>
<evidence type="ECO:0000256" key="2">
    <source>
        <dbReference type="ARBA" id="ARBA00022490"/>
    </source>
</evidence>
<feature type="binding site" evidence="14">
    <location>
        <position position="143"/>
    </location>
    <ligand>
        <name>[4Fe-4S] cluster</name>
        <dbReference type="ChEBI" id="CHEBI:49883"/>
    </ligand>
</feature>
<reference evidence="16 17" key="1">
    <citation type="journal article" date="2008" name="Proc. Natl. Acad. Sci. U.S.A.">
        <title>Whole-genome comparison of disease and carriage strains provides insights into virulence evolution in Neisseria meningitidis.</title>
        <authorList>
            <person name="Schoen C."/>
            <person name="Blom J."/>
            <person name="Claus H."/>
            <person name="Schramm-Glueck A."/>
            <person name="Brandt P."/>
            <person name="Mueller T."/>
            <person name="Goesmann A."/>
            <person name="Joseph B."/>
            <person name="Konietzny S."/>
            <person name="Kurzai O."/>
            <person name="Schmitt C."/>
            <person name="Friedrich T."/>
            <person name="Linke B."/>
            <person name="Vogel U."/>
            <person name="Frosch M."/>
        </authorList>
    </citation>
    <scope>NUCLEOTIDE SEQUENCE [LARGE SCALE GENOMIC DNA]</scope>
    <source>
        <strain evidence="17">alpha14</strain>
    </source>
</reference>
<dbReference type="GO" id="GO:0043866">
    <property type="term" value="F:adenylyl-sulfate reductase (thioredoxin) activity"/>
    <property type="evidence" value="ECO:0007669"/>
    <property type="project" value="UniProtKB-EC"/>
</dbReference>
<evidence type="ECO:0000256" key="7">
    <source>
        <dbReference type="ARBA" id="ARBA00024298"/>
    </source>
</evidence>
<keyword evidence="4 14" id="KW-0560">Oxidoreductase</keyword>
<dbReference type="PANTHER" id="PTHR46482">
    <property type="entry name" value="5'-ADENYLYLSULFATE REDUCTASE 3, CHLOROPLASTIC"/>
    <property type="match status" value="1"/>
</dbReference>
<comment type="catalytic activity">
    <reaction evidence="13 14">
        <text>[thioredoxin]-disulfide + sulfite + AMP + 2 H(+) = adenosine 5'-phosphosulfate + [thioredoxin]-dithiol</text>
        <dbReference type="Rhea" id="RHEA:21976"/>
        <dbReference type="Rhea" id="RHEA-COMP:10698"/>
        <dbReference type="Rhea" id="RHEA-COMP:10700"/>
        <dbReference type="ChEBI" id="CHEBI:15378"/>
        <dbReference type="ChEBI" id="CHEBI:17359"/>
        <dbReference type="ChEBI" id="CHEBI:29950"/>
        <dbReference type="ChEBI" id="CHEBI:50058"/>
        <dbReference type="ChEBI" id="CHEBI:58243"/>
        <dbReference type="ChEBI" id="CHEBI:456215"/>
        <dbReference type="EC" id="1.8.4.10"/>
    </reaction>
</comment>
<accession>C6S720</accession>
<comment type="subcellular location">
    <subcellularLocation>
        <location evidence="14">Cytoplasm</location>
    </subcellularLocation>
</comment>
<dbReference type="GO" id="GO:0019344">
    <property type="term" value="P:cysteine biosynthetic process"/>
    <property type="evidence" value="ECO:0007669"/>
    <property type="project" value="InterPro"/>
</dbReference>
<evidence type="ECO:0000256" key="4">
    <source>
        <dbReference type="ARBA" id="ARBA00023002"/>
    </source>
</evidence>
<feature type="binding site" evidence="14">
    <location>
        <position position="228"/>
    </location>
    <ligand>
        <name>[4Fe-4S] cluster</name>
        <dbReference type="ChEBI" id="CHEBI:49883"/>
    </ligand>
</feature>
<evidence type="ECO:0000313" key="16">
    <source>
        <dbReference type="EMBL" id="CBA05919.1"/>
    </source>
</evidence>
<proteinExistence type="inferred from homology"/>
<dbReference type="NCBIfam" id="TIGR00434">
    <property type="entry name" value="cysH"/>
    <property type="match status" value="1"/>
</dbReference>
<evidence type="ECO:0000256" key="10">
    <source>
        <dbReference type="ARBA" id="ARBA00029514"/>
    </source>
</evidence>
<dbReference type="GO" id="GO:0051539">
    <property type="term" value="F:4 iron, 4 sulfur cluster binding"/>
    <property type="evidence" value="ECO:0007669"/>
    <property type="project" value="UniProtKB-UniRule"/>
</dbReference>
<protein>
    <recommendedName>
        <fullName evidence="10 14">Adenosine 5'-phosphosulfate reductase</fullName>
        <shortName evidence="14">APS reductase</shortName>
        <ecNumber evidence="9 14">1.8.4.10</ecNumber>
    </recommendedName>
    <alternativeName>
        <fullName evidence="12 14">5'-adenylylsulfate reductase</fullName>
    </alternativeName>
    <alternativeName>
        <fullName evidence="11 14">Thioredoxin-dependent 5'-adenylylsulfate reductase</fullName>
    </alternativeName>
</protein>
<dbReference type="EC" id="1.8.4.10" evidence="9 14"/>
<dbReference type="InterPro" id="IPR011798">
    <property type="entry name" value="APS_reductase"/>
</dbReference>
<dbReference type="NCBIfam" id="NF002537">
    <property type="entry name" value="PRK02090.1"/>
    <property type="match status" value="1"/>
</dbReference>
<comment type="function">
    <text evidence="7 14">Catalyzes the formation of sulfite from adenosine 5'-phosphosulfate (APS) using thioredoxin as an electron donor.</text>
</comment>
<dbReference type="InterPro" id="IPR004511">
    <property type="entry name" value="PAPS/APS_Rdtase"/>
</dbReference>
<dbReference type="SUPFAM" id="SSF52402">
    <property type="entry name" value="Adenine nucleotide alpha hydrolases-like"/>
    <property type="match status" value="1"/>
</dbReference>
<evidence type="ECO:0000259" key="15">
    <source>
        <dbReference type="Pfam" id="PF01507"/>
    </source>
</evidence>
<evidence type="ECO:0000256" key="1">
    <source>
        <dbReference type="ARBA" id="ARBA00009732"/>
    </source>
</evidence>
<evidence type="ECO:0000256" key="3">
    <source>
        <dbReference type="ARBA" id="ARBA00022723"/>
    </source>
</evidence>
<dbReference type="InterPro" id="IPR002500">
    <property type="entry name" value="PAPS_reduct_dom"/>
</dbReference>
<evidence type="ECO:0000256" key="12">
    <source>
        <dbReference type="ARBA" id="ARBA00032041"/>
    </source>
</evidence>
<evidence type="ECO:0000256" key="8">
    <source>
        <dbReference type="ARBA" id="ARBA00024327"/>
    </source>
</evidence>
<dbReference type="KEGG" id="nmi:NMO_1011"/>
<dbReference type="GO" id="GO:0004604">
    <property type="term" value="F:phosphoadenylyl-sulfate reductase (thioredoxin) activity"/>
    <property type="evidence" value="ECO:0007669"/>
    <property type="project" value="UniProtKB-UniRule"/>
</dbReference>
<dbReference type="Proteomes" id="UP000002054">
    <property type="component" value="Chromosome"/>
</dbReference>
<evidence type="ECO:0000256" key="6">
    <source>
        <dbReference type="ARBA" id="ARBA00023014"/>
    </source>
</evidence>
<evidence type="ECO:0000256" key="11">
    <source>
        <dbReference type="ARBA" id="ARBA00030894"/>
    </source>
</evidence>